<name>A0A9X2Z6T5_9MYCO</name>
<evidence type="ECO:0000313" key="3">
    <source>
        <dbReference type="Proteomes" id="UP001141629"/>
    </source>
</evidence>
<reference evidence="2" key="1">
    <citation type="submission" date="2020-07" db="EMBL/GenBank/DDBJ databases">
        <authorList>
            <person name="Pettersson B.M.F."/>
            <person name="Behra P.R.K."/>
            <person name="Ramesh M."/>
            <person name="Das S."/>
            <person name="Dasgupta S."/>
            <person name="Kirsebom L.A."/>
        </authorList>
    </citation>
    <scope>NUCLEOTIDE SEQUENCE</scope>
    <source>
        <strain evidence="2">DSM 44838</strain>
    </source>
</reference>
<accession>A0A9X2Z6T5</accession>
<dbReference type="RefSeq" id="WP_263998025.1">
    <property type="nucleotide sequence ID" value="NZ_JACKVK010000011.1"/>
</dbReference>
<keyword evidence="3" id="KW-1185">Reference proteome</keyword>
<dbReference type="Pfam" id="PF14337">
    <property type="entry name" value="Abi_alpha"/>
    <property type="match status" value="1"/>
</dbReference>
<proteinExistence type="predicted"/>
<feature type="region of interest" description="Disordered" evidence="1">
    <location>
        <begin position="50"/>
        <end position="77"/>
    </location>
</feature>
<dbReference type="Proteomes" id="UP001141629">
    <property type="component" value="Unassembled WGS sequence"/>
</dbReference>
<dbReference type="Gene3D" id="3.30.110.190">
    <property type="match status" value="1"/>
</dbReference>
<comment type="caution">
    <text evidence="2">The sequence shown here is derived from an EMBL/GenBank/DDBJ whole genome shotgun (WGS) entry which is preliminary data.</text>
</comment>
<evidence type="ECO:0008006" key="4">
    <source>
        <dbReference type="Google" id="ProtNLM"/>
    </source>
</evidence>
<gene>
    <name evidence="2" type="ORF">H7K45_21565</name>
</gene>
<dbReference type="InterPro" id="IPR025506">
    <property type="entry name" value="Abi_alpha"/>
</dbReference>
<dbReference type="EMBL" id="JACKVK010000011">
    <property type="protein sequence ID" value="MCV7423146.1"/>
    <property type="molecule type" value="Genomic_DNA"/>
</dbReference>
<evidence type="ECO:0000313" key="2">
    <source>
        <dbReference type="EMBL" id="MCV7423146.1"/>
    </source>
</evidence>
<reference evidence="2" key="2">
    <citation type="journal article" date="2022" name="BMC Genomics">
        <title>Comparative genome analysis of mycobacteria focusing on tRNA and non-coding RNA.</title>
        <authorList>
            <person name="Behra P.R.K."/>
            <person name="Pettersson B.M.F."/>
            <person name="Ramesh M."/>
            <person name="Das S."/>
            <person name="Dasgupta S."/>
            <person name="Kirsebom L.A."/>
        </authorList>
    </citation>
    <scope>NUCLEOTIDE SEQUENCE</scope>
    <source>
        <strain evidence="2">DSM 44838</strain>
    </source>
</reference>
<organism evidence="2 3">
    <name type="scientific">Mycobacterium yunnanensis</name>
    <dbReference type="NCBI Taxonomy" id="368477"/>
    <lineage>
        <taxon>Bacteria</taxon>
        <taxon>Bacillati</taxon>
        <taxon>Actinomycetota</taxon>
        <taxon>Actinomycetes</taxon>
        <taxon>Mycobacteriales</taxon>
        <taxon>Mycobacteriaceae</taxon>
        <taxon>Mycobacterium</taxon>
    </lineage>
</organism>
<protein>
    <recommendedName>
        <fullName evidence="4">DUF4393 domain-containing protein</fullName>
    </recommendedName>
</protein>
<evidence type="ECO:0000256" key="1">
    <source>
        <dbReference type="SAM" id="MobiDB-lite"/>
    </source>
</evidence>
<dbReference type="AlphaFoldDB" id="A0A9X2Z6T5"/>
<sequence>MNWIGGVLNGLADVAKSLPGGEVILAAATEAELTALRVVREHLAALDATAEEGQPAAPLEQDQPPTSTSTSTSTLRTLIDKSMYTTPKESRAELHRALLLGLLPDEARILAALSDGSAYPVIHVAEPGHRASTTFSLQYASTVGRAAGVSLPHRTPLYLRRMLALGIVSIGPELPEMRDDYEILLTDASVNAALTAARNGFRSARIQRLTVRLTDVGKELWEAAQ</sequence>